<keyword evidence="2" id="KW-1185">Reference proteome</keyword>
<evidence type="ECO:0000313" key="1">
    <source>
        <dbReference type="EMBL" id="KHJ93371.1"/>
    </source>
</evidence>
<dbReference type="EMBL" id="KN550800">
    <property type="protein sequence ID" value="KHJ93371.1"/>
    <property type="molecule type" value="Genomic_DNA"/>
</dbReference>
<protein>
    <submittedName>
        <fullName evidence="1">Uncharacterized protein</fullName>
    </submittedName>
</protein>
<dbReference type="Proteomes" id="UP000053660">
    <property type="component" value="Unassembled WGS sequence"/>
</dbReference>
<sequence length="137" mass="14943">MSPASALPIQFHFHRYHSSGLKCAKLAHRIKGRKLLQRKLLALSVGKNSVQMAARSVQRRQLGMSVGRNSTQIGARSVQRNTSAIGVNRKSAQMVPKAPEAPIQTNATETHPRYDVCTGLSNNFVRVTEGLTAVILA</sequence>
<dbReference type="AlphaFoldDB" id="A0A0B1TB46"/>
<accession>A0A0B1TB46</accession>
<gene>
    <name evidence="1" type="ORF">OESDEN_06721</name>
</gene>
<proteinExistence type="predicted"/>
<organism evidence="1 2">
    <name type="scientific">Oesophagostomum dentatum</name>
    <name type="common">Nodular worm</name>
    <dbReference type="NCBI Taxonomy" id="61180"/>
    <lineage>
        <taxon>Eukaryota</taxon>
        <taxon>Metazoa</taxon>
        <taxon>Ecdysozoa</taxon>
        <taxon>Nematoda</taxon>
        <taxon>Chromadorea</taxon>
        <taxon>Rhabditida</taxon>
        <taxon>Rhabditina</taxon>
        <taxon>Rhabditomorpha</taxon>
        <taxon>Strongyloidea</taxon>
        <taxon>Strongylidae</taxon>
        <taxon>Oesophagostomum</taxon>
    </lineage>
</organism>
<reference evidence="1 2" key="1">
    <citation type="submission" date="2014-03" db="EMBL/GenBank/DDBJ databases">
        <title>Draft genome of the hookworm Oesophagostomum dentatum.</title>
        <authorList>
            <person name="Mitreva M."/>
        </authorList>
    </citation>
    <scope>NUCLEOTIDE SEQUENCE [LARGE SCALE GENOMIC DNA]</scope>
    <source>
        <strain evidence="1 2">OD-Hann</strain>
    </source>
</reference>
<evidence type="ECO:0000313" key="2">
    <source>
        <dbReference type="Proteomes" id="UP000053660"/>
    </source>
</evidence>
<name>A0A0B1TB46_OESDE</name>